<dbReference type="EMBL" id="VIFK01000010">
    <property type="protein sequence ID" value="TQF00532.1"/>
    <property type="molecule type" value="Genomic_DNA"/>
</dbReference>
<keyword evidence="2" id="KW-0378">Hydrolase</keyword>
<dbReference type="GO" id="GO:0016787">
    <property type="term" value="F:hydrolase activity"/>
    <property type="evidence" value="ECO:0007669"/>
    <property type="project" value="UniProtKB-KW"/>
</dbReference>
<reference evidence="2 3" key="1">
    <citation type="submission" date="2019-06" db="EMBL/GenBank/DDBJ databases">
        <title>Metagenome assembled Genome of Spiribacter salinus SL48-SHIP from the microbial mat of Salt Lake 48 (Novosibirsk region, Russia).</title>
        <authorList>
            <person name="Shipova A."/>
            <person name="Rozanov A.S."/>
            <person name="Bryanskaya A.V."/>
            <person name="Peltek S.E."/>
        </authorList>
    </citation>
    <scope>NUCLEOTIDE SEQUENCE [LARGE SCALE GENOMIC DNA]</scope>
    <source>
        <strain evidence="2">SL48-SHIP-2</strain>
    </source>
</reference>
<evidence type="ECO:0000313" key="3">
    <source>
        <dbReference type="Proteomes" id="UP000315400"/>
    </source>
</evidence>
<dbReference type="InterPro" id="IPR018550">
    <property type="entry name" value="Lipid-A_deacylase-rel"/>
</dbReference>
<dbReference type="Proteomes" id="UP000315400">
    <property type="component" value="Unassembled WGS sequence"/>
</dbReference>
<gene>
    <name evidence="2" type="ORF">FKY71_02880</name>
</gene>
<keyword evidence="1" id="KW-0732">Signal</keyword>
<organism evidence="2 3">
    <name type="scientific">Spiribacter salinus</name>
    <dbReference type="NCBI Taxonomy" id="1335746"/>
    <lineage>
        <taxon>Bacteria</taxon>
        <taxon>Pseudomonadati</taxon>
        <taxon>Pseudomonadota</taxon>
        <taxon>Gammaproteobacteria</taxon>
        <taxon>Chromatiales</taxon>
        <taxon>Ectothiorhodospiraceae</taxon>
        <taxon>Spiribacter</taxon>
    </lineage>
</organism>
<accession>A0A540VUV6</accession>
<dbReference type="Pfam" id="PF09411">
    <property type="entry name" value="PagL"/>
    <property type="match status" value="1"/>
</dbReference>
<proteinExistence type="predicted"/>
<evidence type="ECO:0000313" key="2">
    <source>
        <dbReference type="EMBL" id="TQF00532.1"/>
    </source>
</evidence>
<comment type="caution">
    <text evidence="2">The sequence shown here is derived from an EMBL/GenBank/DDBJ whole genome shotgun (WGS) entry which is preliminary data.</text>
</comment>
<name>A0A540VUV6_9GAMM</name>
<dbReference type="Gene3D" id="2.40.160.20">
    <property type="match status" value="1"/>
</dbReference>
<protein>
    <submittedName>
        <fullName evidence="2">Acyloxyacyl hydrolase</fullName>
    </submittedName>
</protein>
<evidence type="ECO:0000256" key="1">
    <source>
        <dbReference type="SAM" id="SignalP"/>
    </source>
</evidence>
<dbReference type="AlphaFoldDB" id="A0A540VUV6"/>
<sequence length="179" mass="19737">MMFTTGRWRTAIGLLLLAVGSSAWGQSPVETREMGLRSGTGDHYDMIEVYGRQSADWVEDDLLRGVLPKRVSAQWDLSLGYWEGRENDSGFFTIGPVFEIQAAKTWYWRLGVQPTLISSHEDAGRDLGGPFQFTSHLGLAWAPPGALVLGVRVQHTSNARLYSSNPGVDTLSLEAGYAF</sequence>
<dbReference type="STRING" id="1260251.SPISAL_03560"/>
<feature type="signal peptide" evidence="1">
    <location>
        <begin position="1"/>
        <end position="25"/>
    </location>
</feature>
<feature type="chain" id="PRO_5021792330" evidence="1">
    <location>
        <begin position="26"/>
        <end position="179"/>
    </location>
</feature>